<dbReference type="PIRSF" id="PIRSF004555">
    <property type="entry name" value="UCP004555"/>
    <property type="match status" value="1"/>
</dbReference>
<organism evidence="4 5">
    <name type="scientific">Phyllobacterium phragmitis</name>
    <dbReference type="NCBI Taxonomy" id="2670329"/>
    <lineage>
        <taxon>Bacteria</taxon>
        <taxon>Pseudomonadati</taxon>
        <taxon>Pseudomonadota</taxon>
        <taxon>Alphaproteobacteria</taxon>
        <taxon>Hyphomicrobiales</taxon>
        <taxon>Phyllobacteriaceae</taxon>
        <taxon>Phyllobacterium</taxon>
    </lineage>
</organism>
<dbReference type="NCBIfam" id="TIGR00103">
    <property type="entry name" value="DNA_YbaB_EbfC"/>
    <property type="match status" value="1"/>
</dbReference>
<dbReference type="EMBL" id="PVBR01000004">
    <property type="protein sequence ID" value="PRD44176.1"/>
    <property type="molecule type" value="Genomic_DNA"/>
</dbReference>
<dbReference type="HAMAP" id="MF_00274">
    <property type="entry name" value="DNA_YbaB_EbfC"/>
    <property type="match status" value="1"/>
</dbReference>
<evidence type="ECO:0000256" key="2">
    <source>
        <dbReference type="HAMAP-Rule" id="MF_00274"/>
    </source>
</evidence>
<dbReference type="Proteomes" id="UP000239434">
    <property type="component" value="Unassembled WGS sequence"/>
</dbReference>
<evidence type="ECO:0000313" key="5">
    <source>
        <dbReference type="Proteomes" id="UP000239434"/>
    </source>
</evidence>
<feature type="coiled-coil region" evidence="3">
    <location>
        <begin position="4"/>
        <end position="31"/>
    </location>
</feature>
<comment type="similarity">
    <text evidence="2">Belongs to the YbaB/EbfC family.</text>
</comment>
<dbReference type="Pfam" id="PF02575">
    <property type="entry name" value="YbaB_DNA_bd"/>
    <property type="match status" value="1"/>
</dbReference>
<comment type="subunit">
    <text evidence="2">Homodimer.</text>
</comment>
<dbReference type="PANTHER" id="PTHR33449">
    <property type="entry name" value="NUCLEOID-ASSOCIATED PROTEIN YBAB"/>
    <property type="match status" value="1"/>
</dbReference>
<dbReference type="GO" id="GO:0003677">
    <property type="term" value="F:DNA binding"/>
    <property type="evidence" value="ECO:0007669"/>
    <property type="project" value="UniProtKB-UniRule"/>
</dbReference>
<dbReference type="AlphaFoldDB" id="A0A2S9IUG8"/>
<dbReference type="Gene3D" id="3.30.1310.10">
    <property type="entry name" value="Nucleoid-associated protein YbaB-like domain"/>
    <property type="match status" value="1"/>
</dbReference>
<dbReference type="SUPFAM" id="SSF82607">
    <property type="entry name" value="YbaB-like"/>
    <property type="match status" value="1"/>
</dbReference>
<sequence>MRDMMGMLKQAKEMQAKMEAMQEEIANLEATGSSGGGLVNVTLSGKGVMSTLKIDPSLLKEDEAEILEDLIIAAHNEAKTKIEALMAEKTQALTAGLPLPPGFKLPF</sequence>
<comment type="function">
    <text evidence="2">Binds to DNA and alters its conformation. May be involved in regulation of gene expression, nucleoid organization and DNA protection.</text>
</comment>
<protein>
    <recommendedName>
        <fullName evidence="2">Nucleoid-associated protein C5748_06095</fullName>
    </recommendedName>
</protein>
<comment type="caution">
    <text evidence="4">The sequence shown here is derived from an EMBL/GenBank/DDBJ whole genome shotgun (WGS) entry which is preliminary data.</text>
</comment>
<reference evidence="4 5" key="1">
    <citation type="submission" date="2018-02" db="EMBL/GenBank/DDBJ databases">
        <title>The draft genome of Phyllobacterium sp. 1N-3.</title>
        <authorList>
            <person name="Liu L."/>
            <person name="Li L."/>
            <person name="Zhang X."/>
            <person name="Wang T."/>
            <person name="Liang L."/>
        </authorList>
    </citation>
    <scope>NUCLEOTIDE SEQUENCE [LARGE SCALE GENOMIC DNA]</scope>
    <source>
        <strain evidence="4 5">1N-3</strain>
    </source>
</reference>
<comment type="subcellular location">
    <subcellularLocation>
        <location evidence="2">Cytoplasm</location>
        <location evidence="2">Nucleoid</location>
    </subcellularLocation>
</comment>
<evidence type="ECO:0000313" key="4">
    <source>
        <dbReference type="EMBL" id="PRD44176.1"/>
    </source>
</evidence>
<gene>
    <name evidence="4" type="ORF">C5748_06095</name>
</gene>
<dbReference type="InterPro" id="IPR036894">
    <property type="entry name" value="YbaB-like_sf"/>
</dbReference>
<accession>A0A2S9IUG8</accession>
<dbReference type="GO" id="GO:0005829">
    <property type="term" value="C:cytosol"/>
    <property type="evidence" value="ECO:0007669"/>
    <property type="project" value="TreeGrafter"/>
</dbReference>
<name>A0A2S9IUG8_9HYPH</name>
<dbReference type="InterPro" id="IPR004401">
    <property type="entry name" value="YbaB/EbfC"/>
</dbReference>
<keyword evidence="5" id="KW-1185">Reference proteome</keyword>
<dbReference type="GO" id="GO:0043590">
    <property type="term" value="C:bacterial nucleoid"/>
    <property type="evidence" value="ECO:0007669"/>
    <property type="project" value="UniProtKB-UniRule"/>
</dbReference>
<evidence type="ECO:0000256" key="3">
    <source>
        <dbReference type="SAM" id="Coils"/>
    </source>
</evidence>
<dbReference type="PANTHER" id="PTHR33449:SF1">
    <property type="entry name" value="NUCLEOID-ASSOCIATED PROTEIN YBAB"/>
    <property type="match status" value="1"/>
</dbReference>
<keyword evidence="2" id="KW-0963">Cytoplasm</keyword>
<proteinExistence type="inferred from homology"/>
<keyword evidence="1 2" id="KW-0238">DNA-binding</keyword>
<evidence type="ECO:0000256" key="1">
    <source>
        <dbReference type="ARBA" id="ARBA00023125"/>
    </source>
</evidence>
<dbReference type="RefSeq" id="WP_105741061.1">
    <property type="nucleotide sequence ID" value="NZ_PVBR01000004.1"/>
</dbReference>
<keyword evidence="3" id="KW-0175">Coiled coil</keyword>